<feature type="transmembrane region" description="Helical" evidence="1">
    <location>
        <begin position="172"/>
        <end position="196"/>
    </location>
</feature>
<evidence type="ECO:0000313" key="3">
    <source>
        <dbReference type="Proteomes" id="UP001374535"/>
    </source>
</evidence>
<proteinExistence type="predicted"/>
<reference evidence="2 3" key="1">
    <citation type="journal article" date="2023" name="Life. Sci Alliance">
        <title>Evolutionary insights into 3D genome organization and epigenetic landscape of Vigna mungo.</title>
        <authorList>
            <person name="Junaid A."/>
            <person name="Singh B."/>
            <person name="Bhatia S."/>
        </authorList>
    </citation>
    <scope>NUCLEOTIDE SEQUENCE [LARGE SCALE GENOMIC DNA]</scope>
    <source>
        <strain evidence="2">Urdbean</strain>
    </source>
</reference>
<dbReference type="Proteomes" id="UP001374535">
    <property type="component" value="Chromosome 1"/>
</dbReference>
<keyword evidence="1" id="KW-0472">Membrane</keyword>
<gene>
    <name evidence="2" type="ORF">V8G54_000351</name>
</gene>
<dbReference type="EMBL" id="CP144700">
    <property type="protein sequence ID" value="WVZ21807.1"/>
    <property type="molecule type" value="Genomic_DNA"/>
</dbReference>
<sequence>MSTPLTTSYMTSNDIVCLEGKSTDDRIPNVAWVDKKTYDGPQCRGRRGGGARLVMRGMQVAENHKAAIDIGDCCSNSINLFLPSKSEKVMLSMLEQLHAEPMKVHSNNNYRESQWHQEAVEPGSFICSSACGVGFLLLVDYCLRKTDTAASTLSGLSFPIPREGTLCSRGAVVLFVLHAVAVAAVCDVVVVQSSAWWRVVVLFSGHQIFAGTMVLFFLSEVCALLFVLALLFVYVFFTTIFRKQLIS</sequence>
<organism evidence="2 3">
    <name type="scientific">Vigna mungo</name>
    <name type="common">Black gram</name>
    <name type="synonym">Phaseolus mungo</name>
    <dbReference type="NCBI Taxonomy" id="3915"/>
    <lineage>
        <taxon>Eukaryota</taxon>
        <taxon>Viridiplantae</taxon>
        <taxon>Streptophyta</taxon>
        <taxon>Embryophyta</taxon>
        <taxon>Tracheophyta</taxon>
        <taxon>Spermatophyta</taxon>
        <taxon>Magnoliopsida</taxon>
        <taxon>eudicotyledons</taxon>
        <taxon>Gunneridae</taxon>
        <taxon>Pentapetalae</taxon>
        <taxon>rosids</taxon>
        <taxon>fabids</taxon>
        <taxon>Fabales</taxon>
        <taxon>Fabaceae</taxon>
        <taxon>Papilionoideae</taxon>
        <taxon>50 kb inversion clade</taxon>
        <taxon>NPAAA clade</taxon>
        <taxon>indigoferoid/millettioid clade</taxon>
        <taxon>Phaseoleae</taxon>
        <taxon>Vigna</taxon>
    </lineage>
</organism>
<keyword evidence="1" id="KW-0812">Transmembrane</keyword>
<dbReference type="AlphaFoldDB" id="A0AAQ3P6R6"/>
<evidence type="ECO:0000256" key="1">
    <source>
        <dbReference type="SAM" id="Phobius"/>
    </source>
</evidence>
<feature type="transmembrane region" description="Helical" evidence="1">
    <location>
        <begin position="208"/>
        <end position="237"/>
    </location>
</feature>
<accession>A0AAQ3P6R6</accession>
<keyword evidence="1" id="KW-1133">Transmembrane helix</keyword>
<keyword evidence="3" id="KW-1185">Reference proteome</keyword>
<protein>
    <submittedName>
        <fullName evidence="2">Uncharacterized protein</fullName>
    </submittedName>
</protein>
<evidence type="ECO:0000313" key="2">
    <source>
        <dbReference type="EMBL" id="WVZ21807.1"/>
    </source>
</evidence>
<name>A0AAQ3P6R6_VIGMU</name>